<proteinExistence type="predicted"/>
<comment type="caution">
    <text evidence="1">The sequence shown here is derived from an EMBL/GenBank/DDBJ whole genome shotgun (WGS) entry which is preliminary data.</text>
</comment>
<evidence type="ECO:0000313" key="2">
    <source>
        <dbReference type="Proteomes" id="UP000247727"/>
    </source>
</evidence>
<dbReference type="Proteomes" id="UP000247727">
    <property type="component" value="Unassembled WGS sequence"/>
</dbReference>
<keyword evidence="2" id="KW-1185">Reference proteome</keyword>
<sequence>MGYGQPVNPIQAFAKDGHKRASKMLCYGLILDTAEGWQAVANVWAVRLTPGERAAILMAALHSLHRKRCIYPMFQ</sequence>
<gene>
    <name evidence="1" type="ORF">C8J30_12218</name>
</gene>
<accession>A0A318TY02</accession>
<evidence type="ECO:0000313" key="1">
    <source>
        <dbReference type="EMBL" id="PYF06935.1"/>
    </source>
</evidence>
<dbReference type="AlphaFoldDB" id="A0A318TY02"/>
<reference evidence="1 2" key="1">
    <citation type="submission" date="2018-06" db="EMBL/GenBank/DDBJ databases">
        <title>Genomic Encyclopedia of Type Strains, Phase III (KMG-III): the genomes of soil and plant-associated and newly described type strains.</title>
        <authorList>
            <person name="Whitman W."/>
        </authorList>
    </citation>
    <scope>NUCLEOTIDE SEQUENCE [LARGE SCALE GENOMIC DNA]</scope>
    <source>
        <strain evidence="1 2">JA737</strain>
    </source>
</reference>
<dbReference type="RefSeq" id="WP_110807146.1">
    <property type="nucleotide sequence ID" value="NZ_QJTK01000022.1"/>
</dbReference>
<name>A0A318TY02_9RHOB</name>
<organism evidence="1 2">
    <name type="scientific">Rhodobacter viridis</name>
    <dbReference type="NCBI Taxonomy" id="1054202"/>
    <lineage>
        <taxon>Bacteria</taxon>
        <taxon>Pseudomonadati</taxon>
        <taxon>Pseudomonadota</taxon>
        <taxon>Alphaproteobacteria</taxon>
        <taxon>Rhodobacterales</taxon>
        <taxon>Rhodobacter group</taxon>
        <taxon>Rhodobacter</taxon>
    </lineage>
</organism>
<protein>
    <submittedName>
        <fullName evidence="1">Uncharacterized protein</fullName>
    </submittedName>
</protein>
<dbReference type="EMBL" id="QJTK01000022">
    <property type="protein sequence ID" value="PYF06935.1"/>
    <property type="molecule type" value="Genomic_DNA"/>
</dbReference>